<evidence type="ECO:0000259" key="1">
    <source>
        <dbReference type="Pfam" id="PF03478"/>
    </source>
</evidence>
<dbReference type="AlphaFoldDB" id="A0AAV5D2K0"/>
<protein>
    <recommendedName>
        <fullName evidence="1">KIB1-4 beta-propeller domain-containing protein</fullName>
    </recommendedName>
</protein>
<dbReference type="InterPro" id="IPR005174">
    <property type="entry name" value="KIB1-4_b-propeller"/>
</dbReference>
<dbReference type="PANTHER" id="PTHR33110">
    <property type="entry name" value="F-BOX/KELCH-REPEAT PROTEIN-RELATED"/>
    <property type="match status" value="1"/>
</dbReference>
<accession>A0AAV5D2K0</accession>
<feature type="domain" description="KIB1-4 beta-propeller" evidence="1">
    <location>
        <begin position="127"/>
        <end position="404"/>
    </location>
</feature>
<keyword evidence="3" id="KW-1185">Reference proteome</keyword>
<gene>
    <name evidence="2" type="primary">ga22414</name>
    <name evidence="2" type="ORF">PR202_ga22414</name>
</gene>
<dbReference type="PANTHER" id="PTHR33110:SF111">
    <property type="entry name" value="DUF295 DOMAIN-CONTAINING PROTEIN"/>
    <property type="match status" value="1"/>
</dbReference>
<dbReference type="Proteomes" id="UP001054889">
    <property type="component" value="Unassembled WGS sequence"/>
</dbReference>
<organism evidence="2 3">
    <name type="scientific">Eleusine coracana subsp. coracana</name>
    <dbReference type="NCBI Taxonomy" id="191504"/>
    <lineage>
        <taxon>Eukaryota</taxon>
        <taxon>Viridiplantae</taxon>
        <taxon>Streptophyta</taxon>
        <taxon>Embryophyta</taxon>
        <taxon>Tracheophyta</taxon>
        <taxon>Spermatophyta</taxon>
        <taxon>Magnoliopsida</taxon>
        <taxon>Liliopsida</taxon>
        <taxon>Poales</taxon>
        <taxon>Poaceae</taxon>
        <taxon>PACMAD clade</taxon>
        <taxon>Chloridoideae</taxon>
        <taxon>Cynodonteae</taxon>
        <taxon>Eleusininae</taxon>
        <taxon>Eleusine</taxon>
    </lineage>
</organism>
<reference evidence="2" key="2">
    <citation type="submission" date="2021-12" db="EMBL/GenBank/DDBJ databases">
        <title>Resequencing data analysis of finger millet.</title>
        <authorList>
            <person name="Hatakeyama M."/>
            <person name="Aluri S."/>
            <person name="Balachadran M.T."/>
            <person name="Sivarajan S.R."/>
            <person name="Poveda L."/>
            <person name="Shimizu-Inatsugi R."/>
            <person name="Schlapbach R."/>
            <person name="Sreeman S.M."/>
            <person name="Shimizu K.K."/>
        </authorList>
    </citation>
    <scope>NUCLEOTIDE SEQUENCE</scope>
</reference>
<reference evidence="2" key="1">
    <citation type="journal article" date="2018" name="DNA Res.">
        <title>Multiple hybrid de novo genome assembly of finger millet, an orphan allotetraploid crop.</title>
        <authorList>
            <person name="Hatakeyama M."/>
            <person name="Aluri S."/>
            <person name="Balachadran M.T."/>
            <person name="Sivarajan S.R."/>
            <person name="Patrignani A."/>
            <person name="Gruter S."/>
            <person name="Poveda L."/>
            <person name="Shimizu-Inatsugi R."/>
            <person name="Baeten J."/>
            <person name="Francoijs K.J."/>
            <person name="Nataraja K.N."/>
            <person name="Reddy Y.A.N."/>
            <person name="Phadnis S."/>
            <person name="Ravikumar R.L."/>
            <person name="Schlapbach R."/>
            <person name="Sreeman S.M."/>
            <person name="Shimizu K.K."/>
        </authorList>
    </citation>
    <scope>NUCLEOTIDE SEQUENCE</scope>
</reference>
<dbReference type="Pfam" id="PF03478">
    <property type="entry name" value="Beta-prop_KIB1-4"/>
    <property type="match status" value="1"/>
</dbReference>
<evidence type="ECO:0000313" key="3">
    <source>
        <dbReference type="Proteomes" id="UP001054889"/>
    </source>
</evidence>
<name>A0AAV5D2K0_ELECO</name>
<comment type="caution">
    <text evidence="2">The sequence shown here is derived from an EMBL/GenBank/DDBJ whole genome shotgun (WGS) entry which is preliminary data.</text>
</comment>
<dbReference type="EMBL" id="BQKI01000011">
    <property type="protein sequence ID" value="GJN04839.1"/>
    <property type="molecule type" value="Genomic_DNA"/>
</dbReference>
<sequence>MKERTCYVPWSPGRRRFAADGWDWMTAEKHHPAVEDLKSEDPSPFPSLSSAPLRSALTFPRSAALGRQTPHLLTAPEFAQARLAGPMAETTTPRSWSDIPLDLAALVLRCLTAHVDRVLPGSELLRLPACAGFTDACGNWLAFSGDEGYFLRNPFSNATVKLPGRFRVLARHRGEQPVGETGVTWKEMENTIKRQGQTLFKTLFCSPQLVPTFSRFRGNVHIAVCQPGAAAWWSEYVHGFSPFVDIAFHQGKLYVLEPFQDARFAININVDQETGDPWVSRVRQVIKGMRGSMVISRGEDVILKIAYLVASNAALLMVVHRKKYAKIRERTATAVPTGVNEFEVFKADIERSQWTKVTTIGDDQVLFLRRRCSRILCVSQMDMQGDRIIFFENDKSLNCCGVYDMKDGMVSMAPPTCSWKRGLVPATWLFPED</sequence>
<evidence type="ECO:0000313" key="2">
    <source>
        <dbReference type="EMBL" id="GJN04839.1"/>
    </source>
</evidence>
<proteinExistence type="predicted"/>